<dbReference type="OrthoDB" id="5817083at2759"/>
<feature type="compositionally biased region" description="Low complexity" evidence="8">
    <location>
        <begin position="291"/>
        <end position="320"/>
    </location>
</feature>
<evidence type="ECO:0000256" key="1">
    <source>
        <dbReference type="ARBA" id="ARBA00004141"/>
    </source>
</evidence>
<dbReference type="PANTHER" id="PTHR46283">
    <property type="entry name" value="E3 UBIQUITIN-PROTEIN LIGASE MARCH5"/>
    <property type="match status" value="1"/>
</dbReference>
<proteinExistence type="predicted"/>
<dbReference type="GO" id="GO:0016020">
    <property type="term" value="C:membrane"/>
    <property type="evidence" value="ECO:0007669"/>
    <property type="project" value="UniProtKB-SubCell"/>
</dbReference>
<evidence type="ECO:0000256" key="8">
    <source>
        <dbReference type="SAM" id="MobiDB-lite"/>
    </source>
</evidence>
<comment type="subcellular location">
    <subcellularLocation>
        <location evidence="1">Membrane</location>
        <topology evidence="1">Multi-pass membrane protein</topology>
    </subcellularLocation>
</comment>
<accession>A0A0D2WJL1</accession>
<dbReference type="SUPFAM" id="SSF57850">
    <property type="entry name" value="RING/U-box"/>
    <property type="match status" value="1"/>
</dbReference>
<feature type="compositionally biased region" description="Polar residues" evidence="8">
    <location>
        <begin position="59"/>
        <end position="71"/>
    </location>
</feature>
<evidence type="ECO:0000256" key="4">
    <source>
        <dbReference type="ARBA" id="ARBA00022771"/>
    </source>
</evidence>
<sequence>MAETLVVRVDGRQPRVCWVCLETDSDDDDDDNDQRITRQRSTSRSSAGQGERQAVLPPTTATRSATAQDTQDASSSSSSHHYRHDDEDEDEDEDISHWVRPCKCSGATQWVHQACIRRWVDLKVAEGAPLRCPQCLTPYNVTQPEEGTVMLVLETVDQFIGAVSPFAALGICTGAIYVSSLAYGAFSVCLMMGFDEGIDFLSKLKTRYLCSFIPLIPVSLMATQAQSHLHTHTHHHHEHTHGNAVEVPAPVVARRGGGAAQARRRNAPPAVPPAAAAAAAVGNRRPPPQQPATQQRPSPPNSTSTTPSSVSGAASSSGASFVHTEPSTDHTEAGPFSPIITDDSWDTPSTSGQGVVIPHEDSTVDAPVPPNLQAMVEDPHVEDPDAIIAADFDEAEAAELEEMMDTAFEAASLSRTFVGAMLLPAISGILGRTVFRFVSSNNLTRSLLGGVVFLSVKSGIHALYRRQRRFIQQNRLVQNHF</sequence>
<dbReference type="InParanoid" id="A0A0D2WJL1"/>
<keyword evidence="12" id="KW-1185">Reference proteome</keyword>
<keyword evidence="7 9" id="KW-0472">Membrane</keyword>
<keyword evidence="2 9" id="KW-0812">Transmembrane</keyword>
<dbReference type="Proteomes" id="UP000008743">
    <property type="component" value="Unassembled WGS sequence"/>
</dbReference>
<feature type="compositionally biased region" description="Low complexity" evidence="8">
    <location>
        <begin position="273"/>
        <end position="284"/>
    </location>
</feature>
<feature type="region of interest" description="Disordered" evidence="8">
    <location>
        <begin position="22"/>
        <end position="93"/>
    </location>
</feature>
<feature type="transmembrane region" description="Helical" evidence="9">
    <location>
        <begin position="447"/>
        <end position="464"/>
    </location>
</feature>
<evidence type="ECO:0000256" key="6">
    <source>
        <dbReference type="ARBA" id="ARBA00022989"/>
    </source>
</evidence>
<dbReference type="eggNOG" id="KOG3053">
    <property type="taxonomic scope" value="Eukaryota"/>
</dbReference>
<evidence type="ECO:0000313" key="11">
    <source>
        <dbReference type="EMBL" id="KJE89558.1"/>
    </source>
</evidence>
<feature type="region of interest" description="Disordered" evidence="8">
    <location>
        <begin position="254"/>
        <end position="371"/>
    </location>
</feature>
<evidence type="ECO:0000313" key="12">
    <source>
        <dbReference type="Proteomes" id="UP000008743"/>
    </source>
</evidence>
<keyword evidence="6 9" id="KW-1133">Transmembrane helix</keyword>
<evidence type="ECO:0000256" key="7">
    <source>
        <dbReference type="ARBA" id="ARBA00023136"/>
    </source>
</evidence>
<dbReference type="InterPro" id="IPR013083">
    <property type="entry name" value="Znf_RING/FYVE/PHD"/>
</dbReference>
<dbReference type="PROSITE" id="PS51292">
    <property type="entry name" value="ZF_RING_CH"/>
    <property type="match status" value="1"/>
</dbReference>
<gene>
    <name evidence="11" type="ORF">CAOG_001003</name>
</gene>
<dbReference type="InterPro" id="IPR011016">
    <property type="entry name" value="Znf_RING-CH"/>
</dbReference>
<dbReference type="STRING" id="595528.A0A0D2WJL1"/>
<feature type="compositionally biased region" description="Acidic residues" evidence="8">
    <location>
        <begin position="23"/>
        <end position="32"/>
    </location>
</feature>
<dbReference type="GO" id="GO:0008270">
    <property type="term" value="F:zinc ion binding"/>
    <property type="evidence" value="ECO:0007669"/>
    <property type="project" value="UniProtKB-KW"/>
</dbReference>
<dbReference type="SMART" id="SM00744">
    <property type="entry name" value="RINGv"/>
    <property type="match status" value="1"/>
</dbReference>
<keyword evidence="4" id="KW-0863">Zinc-finger</keyword>
<dbReference type="RefSeq" id="XP_004365874.2">
    <property type="nucleotide sequence ID" value="XM_004365817.2"/>
</dbReference>
<feature type="domain" description="RING-CH-type" evidence="10">
    <location>
        <begin position="74"/>
        <end position="142"/>
    </location>
</feature>
<name>A0A0D2WJL1_CAPO3</name>
<evidence type="ECO:0000256" key="5">
    <source>
        <dbReference type="ARBA" id="ARBA00022833"/>
    </source>
</evidence>
<keyword evidence="3" id="KW-0479">Metal-binding</keyword>
<dbReference type="Gene3D" id="3.30.40.10">
    <property type="entry name" value="Zinc/RING finger domain, C3HC4 (zinc finger)"/>
    <property type="match status" value="1"/>
</dbReference>
<evidence type="ECO:0000256" key="9">
    <source>
        <dbReference type="SAM" id="Phobius"/>
    </source>
</evidence>
<protein>
    <submittedName>
        <fullName evidence="11">Membrane-associated ring finger 5</fullName>
    </submittedName>
</protein>
<evidence type="ECO:0000259" key="10">
    <source>
        <dbReference type="PROSITE" id="PS51292"/>
    </source>
</evidence>
<reference evidence="12" key="1">
    <citation type="submission" date="2011-02" db="EMBL/GenBank/DDBJ databases">
        <title>The Genome Sequence of Capsaspora owczarzaki ATCC 30864.</title>
        <authorList>
            <person name="Russ C."/>
            <person name="Cuomo C."/>
            <person name="Burger G."/>
            <person name="Gray M.W."/>
            <person name="Holland P.W.H."/>
            <person name="King N."/>
            <person name="Lang F.B.F."/>
            <person name="Roger A.J."/>
            <person name="Ruiz-Trillo I."/>
            <person name="Young S.K."/>
            <person name="Zeng Q."/>
            <person name="Gargeya S."/>
            <person name="Alvarado L."/>
            <person name="Berlin A."/>
            <person name="Chapman S.B."/>
            <person name="Chen Z."/>
            <person name="Freedman E."/>
            <person name="Gellesch M."/>
            <person name="Goldberg J."/>
            <person name="Griggs A."/>
            <person name="Gujja S."/>
            <person name="Heilman E."/>
            <person name="Heiman D."/>
            <person name="Howarth C."/>
            <person name="Mehta T."/>
            <person name="Neiman D."/>
            <person name="Pearson M."/>
            <person name="Roberts A."/>
            <person name="Saif S."/>
            <person name="Shea T."/>
            <person name="Shenoy N."/>
            <person name="Sisk P."/>
            <person name="Stolte C."/>
            <person name="Sykes S."/>
            <person name="White J."/>
            <person name="Yandava C."/>
            <person name="Haas B."/>
            <person name="Nusbaum C."/>
            <person name="Birren B."/>
        </authorList>
    </citation>
    <scope>NUCLEOTIDE SEQUENCE</scope>
    <source>
        <strain evidence="12">ATCC 30864</strain>
    </source>
</reference>
<organism evidence="11 12">
    <name type="scientific">Capsaspora owczarzaki (strain ATCC 30864)</name>
    <dbReference type="NCBI Taxonomy" id="595528"/>
    <lineage>
        <taxon>Eukaryota</taxon>
        <taxon>Filasterea</taxon>
        <taxon>Capsaspora</taxon>
    </lineage>
</organism>
<keyword evidence="5" id="KW-0862">Zinc</keyword>
<dbReference type="Pfam" id="PF12906">
    <property type="entry name" value="RINGv"/>
    <property type="match status" value="1"/>
</dbReference>
<feature type="transmembrane region" description="Helical" evidence="9">
    <location>
        <begin position="413"/>
        <end position="435"/>
    </location>
</feature>
<dbReference type="EMBL" id="KE346360">
    <property type="protein sequence ID" value="KJE89558.1"/>
    <property type="molecule type" value="Genomic_DNA"/>
</dbReference>
<evidence type="ECO:0000256" key="3">
    <source>
        <dbReference type="ARBA" id="ARBA00022723"/>
    </source>
</evidence>
<evidence type="ECO:0000256" key="2">
    <source>
        <dbReference type="ARBA" id="ARBA00022692"/>
    </source>
</evidence>
<dbReference type="AlphaFoldDB" id="A0A0D2WJL1"/>